<evidence type="ECO:0000256" key="5">
    <source>
        <dbReference type="ARBA" id="ARBA00023002"/>
    </source>
</evidence>
<evidence type="ECO:0000256" key="3">
    <source>
        <dbReference type="ARBA" id="ARBA00022797"/>
    </source>
</evidence>
<keyword evidence="3" id="KW-0058">Aromatic hydrocarbons catabolism</keyword>
<dbReference type="InterPro" id="IPR032710">
    <property type="entry name" value="NTF2-like_dom_sf"/>
</dbReference>
<dbReference type="InterPro" id="IPR000391">
    <property type="entry name" value="Rng_hydr_dOase-bsu"/>
</dbReference>
<dbReference type="PANTHER" id="PTHR41534">
    <property type="entry name" value="BLR3401 PROTEIN"/>
    <property type="match status" value="1"/>
</dbReference>
<name>A0A4P8YNC0_9ENTR</name>
<dbReference type="GO" id="GO:0019380">
    <property type="term" value="P:3-phenylpropionate catabolic process"/>
    <property type="evidence" value="ECO:0007669"/>
    <property type="project" value="TreeGrafter"/>
</dbReference>
<dbReference type="GO" id="GO:0051213">
    <property type="term" value="F:dioxygenase activity"/>
    <property type="evidence" value="ECO:0007669"/>
    <property type="project" value="UniProtKB-KW"/>
</dbReference>
<evidence type="ECO:0000313" key="7">
    <source>
        <dbReference type="Proteomes" id="UP000302163"/>
    </source>
</evidence>
<gene>
    <name evidence="6" type="ORF">FEM41_10680</name>
</gene>
<sequence length="158" mass="18482">MSSQRINEVVNFLNLEADMLDQGEFDNWLTLWHPDGRYIVPIDPHTDDFENTLNFAFDDDAMRCRRVQRLYSGESISTTPRARTIRMLARHRILVDTPSRLEVRCAQSLWEYRKGKSQHYVADLHYRLLPQATGFLIESKVVRMLNSDGYLSSIGYIL</sequence>
<accession>A0A4P8YNC0</accession>
<dbReference type="KEGG" id="izh:FEM41_10680"/>
<evidence type="ECO:0008006" key="8">
    <source>
        <dbReference type="Google" id="ProtNLM"/>
    </source>
</evidence>
<comment type="similarity">
    <text evidence="2">Belongs to the bacterial ring-hydroxylating dioxygenase beta subunit family.</text>
</comment>
<protein>
    <recommendedName>
        <fullName evidence="8">Aromatic-ring-hydroxylating dioxygenase subunit beta</fullName>
    </recommendedName>
</protein>
<dbReference type="Pfam" id="PF00866">
    <property type="entry name" value="Ring_hydroxyl_B"/>
    <property type="match status" value="1"/>
</dbReference>
<dbReference type="EMBL" id="CP040428">
    <property type="protein sequence ID" value="QCT20082.1"/>
    <property type="molecule type" value="Genomic_DNA"/>
</dbReference>
<evidence type="ECO:0000313" key="6">
    <source>
        <dbReference type="EMBL" id="QCT20082.1"/>
    </source>
</evidence>
<dbReference type="AlphaFoldDB" id="A0A4P8YNC0"/>
<evidence type="ECO:0000256" key="4">
    <source>
        <dbReference type="ARBA" id="ARBA00022964"/>
    </source>
</evidence>
<dbReference type="Proteomes" id="UP000302163">
    <property type="component" value="Chromosome"/>
</dbReference>
<keyword evidence="5" id="KW-0560">Oxidoreductase</keyword>
<evidence type="ECO:0000256" key="2">
    <source>
        <dbReference type="ARBA" id="ARBA00009570"/>
    </source>
</evidence>
<dbReference type="PANTHER" id="PTHR41534:SF2">
    <property type="entry name" value="3-PHENYLPROPIONATE_CINNAMIC ACID DIOXYGENASE SUBUNIT BETA"/>
    <property type="match status" value="1"/>
</dbReference>
<reference evidence="6 7" key="1">
    <citation type="submission" date="2019-05" db="EMBL/GenBank/DDBJ databases">
        <title>Complete genome sequence of Izhakiella calystegiae KSNA2, an endophyte isolated from beach morning glory (Calystegia soldanella).</title>
        <authorList>
            <person name="Jiang L."/>
            <person name="Jeong J.C."/>
            <person name="Kim C.Y."/>
            <person name="Kim D.H."/>
            <person name="Kim S.W."/>
            <person name="Lee j."/>
        </authorList>
    </citation>
    <scope>NUCLEOTIDE SEQUENCE [LARGE SCALE GENOMIC DNA]</scope>
    <source>
        <strain evidence="6 7">KSNA2</strain>
    </source>
</reference>
<keyword evidence="4" id="KW-0223">Dioxygenase</keyword>
<dbReference type="Gene3D" id="3.10.450.50">
    <property type="match status" value="1"/>
</dbReference>
<dbReference type="RefSeq" id="WP_138095958.1">
    <property type="nucleotide sequence ID" value="NZ_CP040428.1"/>
</dbReference>
<dbReference type="SUPFAM" id="SSF54427">
    <property type="entry name" value="NTF2-like"/>
    <property type="match status" value="1"/>
</dbReference>
<dbReference type="OrthoDB" id="7446267at2"/>
<evidence type="ECO:0000256" key="1">
    <source>
        <dbReference type="ARBA" id="ARBA00005211"/>
    </source>
</evidence>
<keyword evidence="7" id="KW-1185">Reference proteome</keyword>
<organism evidence="6 7">
    <name type="scientific">Jejubacter calystegiae</name>
    <dbReference type="NCBI Taxonomy" id="2579935"/>
    <lineage>
        <taxon>Bacteria</taxon>
        <taxon>Pseudomonadati</taxon>
        <taxon>Pseudomonadota</taxon>
        <taxon>Gammaproteobacteria</taxon>
        <taxon>Enterobacterales</taxon>
        <taxon>Enterobacteriaceae</taxon>
        <taxon>Jejubacter</taxon>
    </lineage>
</organism>
<proteinExistence type="inferred from homology"/>
<comment type="pathway">
    <text evidence="1">Aromatic compound metabolism.</text>
</comment>